<keyword evidence="2" id="KW-0121">Carboxypeptidase</keyword>
<feature type="domain" description="D-alanyl-D-alanine carboxypeptidase-like core" evidence="1">
    <location>
        <begin position="66"/>
        <end position="172"/>
    </location>
</feature>
<keyword evidence="2" id="KW-0378">Hydrolase</keyword>
<accession>A0ABR7DG40</accession>
<keyword evidence="3" id="KW-1185">Reference proteome</keyword>
<evidence type="ECO:0000313" key="3">
    <source>
        <dbReference type="Proteomes" id="UP000596929"/>
    </source>
</evidence>
<dbReference type="InterPro" id="IPR003709">
    <property type="entry name" value="VanY-like_core_dom"/>
</dbReference>
<dbReference type="Gene3D" id="3.30.200.180">
    <property type="match status" value="1"/>
</dbReference>
<reference evidence="2 3" key="1">
    <citation type="submission" date="2020-08" db="EMBL/GenBank/DDBJ databases">
        <title>Genome public.</title>
        <authorList>
            <person name="Liu C."/>
            <person name="Sun Q."/>
        </authorList>
    </citation>
    <scope>NUCLEOTIDE SEQUENCE [LARGE SCALE GENOMIC DNA]</scope>
    <source>
        <strain evidence="2 3">NSJ-6</strain>
    </source>
</reference>
<dbReference type="Gene3D" id="3.30.1380.10">
    <property type="match status" value="1"/>
</dbReference>
<dbReference type="SUPFAM" id="SSF55166">
    <property type="entry name" value="Hedgehog/DD-peptidase"/>
    <property type="match status" value="1"/>
</dbReference>
<dbReference type="Pfam" id="PF02557">
    <property type="entry name" value="VanY"/>
    <property type="match status" value="1"/>
</dbReference>
<dbReference type="RefSeq" id="WP_186860733.1">
    <property type="nucleotide sequence ID" value="NZ_JACOOO010000038.1"/>
</dbReference>
<evidence type="ECO:0000313" key="2">
    <source>
        <dbReference type="EMBL" id="MBC5630384.1"/>
    </source>
</evidence>
<dbReference type="Proteomes" id="UP000596929">
    <property type="component" value="Unassembled WGS sequence"/>
</dbReference>
<dbReference type="EMBL" id="JACOOO010000038">
    <property type="protein sequence ID" value="MBC5630384.1"/>
    <property type="molecule type" value="Genomic_DNA"/>
</dbReference>
<name>A0ABR7DG40_9CLOT</name>
<dbReference type="InterPro" id="IPR009045">
    <property type="entry name" value="Zn_M74/Hedgehog-like"/>
</dbReference>
<dbReference type="InterPro" id="IPR052179">
    <property type="entry name" value="DD-CPase-like"/>
</dbReference>
<keyword evidence="2" id="KW-0645">Protease</keyword>
<organism evidence="2 3">
    <name type="scientific">Clostridium hominis</name>
    <dbReference type="NCBI Taxonomy" id="2763036"/>
    <lineage>
        <taxon>Bacteria</taxon>
        <taxon>Bacillati</taxon>
        <taxon>Bacillota</taxon>
        <taxon>Clostridia</taxon>
        <taxon>Eubacteriales</taxon>
        <taxon>Clostridiaceae</taxon>
        <taxon>Clostridium</taxon>
    </lineage>
</organism>
<dbReference type="GO" id="GO:0004180">
    <property type="term" value="F:carboxypeptidase activity"/>
    <property type="evidence" value="ECO:0007669"/>
    <property type="project" value="UniProtKB-KW"/>
</dbReference>
<comment type="caution">
    <text evidence="2">The sequence shown here is derived from an EMBL/GenBank/DDBJ whole genome shotgun (WGS) entry which is preliminary data.</text>
</comment>
<dbReference type="PANTHER" id="PTHR34385">
    <property type="entry name" value="D-ALANYL-D-ALANINE CARBOXYPEPTIDASE"/>
    <property type="match status" value="1"/>
</dbReference>
<sequence length="250" mass="29170">MMIVKLTKNNLYNGSLVLVNADNPINERFKYGNLVAPFLEYENILINERASNILREVLNNINGYEQIIPVSGYRTLEEQINIYNSSVIVNGEGFTAKYVAEPNCSEHQTGLAIDLAQRSNNVDFICPEFPYEGICQVFRDVAMRYGFIERYKEEKKDITKISGEPWHFRYVGYPHAEIITKSNMALEEYLEFIKDYKYGENPYVYIKDGRKIEISYKEYDGENTFIRLEDSDLYLISGNNYDGFIITVWR</sequence>
<gene>
    <name evidence="2" type="ORF">H8S20_16110</name>
</gene>
<dbReference type="PANTHER" id="PTHR34385:SF1">
    <property type="entry name" value="PEPTIDOGLYCAN L-ALANYL-D-GLUTAMATE ENDOPEPTIDASE CWLK"/>
    <property type="match status" value="1"/>
</dbReference>
<evidence type="ECO:0000259" key="1">
    <source>
        <dbReference type="Pfam" id="PF02557"/>
    </source>
</evidence>
<proteinExistence type="predicted"/>
<protein>
    <submittedName>
        <fullName evidence="2">D-alanyl-D-alanine carboxypeptidase family protein</fullName>
    </submittedName>
</protein>